<comment type="caution">
    <text evidence="1">The sequence shown here is derived from an EMBL/GenBank/DDBJ whole genome shotgun (WGS) entry which is preliminary data.</text>
</comment>
<protein>
    <submittedName>
        <fullName evidence="1">Uncharacterized protein</fullName>
    </submittedName>
</protein>
<evidence type="ECO:0000313" key="1">
    <source>
        <dbReference type="EMBL" id="GEX58266.1"/>
    </source>
</evidence>
<proteinExistence type="predicted"/>
<gene>
    <name evidence="1" type="ORF">Tci_330241</name>
</gene>
<name>A0A699H5N4_TANCI</name>
<feature type="non-terminal residue" evidence="1">
    <location>
        <position position="1"/>
    </location>
</feature>
<dbReference type="EMBL" id="BKCJ010117013">
    <property type="protein sequence ID" value="GEX58266.1"/>
    <property type="molecule type" value="Genomic_DNA"/>
</dbReference>
<accession>A0A699H5N4</accession>
<sequence>IRIKDCKSLTSKVKSGIHDWKNKSLSYAGRAQLIAYVLTSIQVYWASVFKLPKAVINDIEKLFKGFLWCKGDLQKWKAKVSWKDVCQPKDNGGLGRSIWEVDILSGDSWIWKNLLEVRDNVRSHMQYKIGNGWKVSMWHATCWKWPIEWFTKYPILSQYTIPILNSVVADRLMWKTKDGSIIDFACGKVWKEMRCLNSKV</sequence>
<organism evidence="1">
    <name type="scientific">Tanacetum cinerariifolium</name>
    <name type="common">Dalmatian daisy</name>
    <name type="synonym">Chrysanthemum cinerariifolium</name>
    <dbReference type="NCBI Taxonomy" id="118510"/>
    <lineage>
        <taxon>Eukaryota</taxon>
        <taxon>Viridiplantae</taxon>
        <taxon>Streptophyta</taxon>
        <taxon>Embryophyta</taxon>
        <taxon>Tracheophyta</taxon>
        <taxon>Spermatophyta</taxon>
        <taxon>Magnoliopsida</taxon>
        <taxon>eudicotyledons</taxon>
        <taxon>Gunneridae</taxon>
        <taxon>Pentapetalae</taxon>
        <taxon>asterids</taxon>
        <taxon>campanulids</taxon>
        <taxon>Asterales</taxon>
        <taxon>Asteraceae</taxon>
        <taxon>Asteroideae</taxon>
        <taxon>Anthemideae</taxon>
        <taxon>Anthemidinae</taxon>
        <taxon>Tanacetum</taxon>
    </lineage>
</organism>
<reference evidence="1" key="1">
    <citation type="journal article" date="2019" name="Sci. Rep.">
        <title>Draft genome of Tanacetum cinerariifolium, the natural source of mosquito coil.</title>
        <authorList>
            <person name="Yamashiro T."/>
            <person name="Shiraishi A."/>
            <person name="Satake H."/>
            <person name="Nakayama K."/>
        </authorList>
    </citation>
    <scope>NUCLEOTIDE SEQUENCE</scope>
</reference>
<dbReference type="PANTHER" id="PTHR33116:SF78">
    <property type="entry name" value="OS12G0587133 PROTEIN"/>
    <property type="match status" value="1"/>
</dbReference>
<dbReference type="PANTHER" id="PTHR33116">
    <property type="entry name" value="REVERSE TRANSCRIPTASE ZINC-BINDING DOMAIN-CONTAINING PROTEIN-RELATED-RELATED"/>
    <property type="match status" value="1"/>
</dbReference>
<dbReference type="AlphaFoldDB" id="A0A699H5N4"/>